<evidence type="ECO:0000313" key="1">
    <source>
        <dbReference type="EMBL" id="CAB3889686.1"/>
    </source>
</evidence>
<protein>
    <submittedName>
        <fullName evidence="2">Uncharacterized protein</fullName>
    </submittedName>
</protein>
<dbReference type="RefSeq" id="WP_175141384.1">
    <property type="nucleotide sequence ID" value="NZ_CADIKZ010000010.1"/>
</dbReference>
<proteinExistence type="predicted"/>
<gene>
    <name evidence="1" type="ORF">LMG26788_03710</name>
    <name evidence="2" type="ORF">LMG26788_03776</name>
</gene>
<name>A0A6S7DEX4_9BURK</name>
<sequence length="145" mass="15404">MARKQKTITVSAPGRDKGKAFLITELPAADAEEWAGRAMFALMNAGVEIPDNIAQAGLAGLASIGLKALQTLKFEQAKPLFDKMMECVQVDMGRAGTRRLTDDDIEEVATRLLLRREIVALHLDFSQAAGQSTSASSPGTAATTG</sequence>
<organism evidence="2 3">
    <name type="scientific">Achromobacter pulmonis</name>
    <dbReference type="NCBI Taxonomy" id="1389932"/>
    <lineage>
        <taxon>Bacteria</taxon>
        <taxon>Pseudomonadati</taxon>
        <taxon>Pseudomonadota</taxon>
        <taxon>Betaproteobacteria</taxon>
        <taxon>Burkholderiales</taxon>
        <taxon>Alcaligenaceae</taxon>
        <taxon>Achromobacter</taxon>
    </lineage>
</organism>
<accession>A0A6S7DEX4</accession>
<dbReference type="AlphaFoldDB" id="A0A6S7DEX4"/>
<dbReference type="EMBL" id="CADIKZ010000010">
    <property type="protein sequence ID" value="CAB3889686.1"/>
    <property type="molecule type" value="Genomic_DNA"/>
</dbReference>
<reference evidence="2 3" key="1">
    <citation type="submission" date="2020-04" db="EMBL/GenBank/DDBJ databases">
        <authorList>
            <person name="De Canck E."/>
        </authorList>
    </citation>
    <scope>NUCLEOTIDE SEQUENCE [LARGE SCALE GENOMIC DNA]</scope>
    <source>
        <strain evidence="2 3">LMG 26788</strain>
    </source>
</reference>
<dbReference type="EMBL" id="CADIKZ010000010">
    <property type="protein sequence ID" value="CAB3891020.1"/>
    <property type="molecule type" value="Genomic_DNA"/>
</dbReference>
<evidence type="ECO:0000313" key="2">
    <source>
        <dbReference type="EMBL" id="CAB3891020.1"/>
    </source>
</evidence>
<keyword evidence="3" id="KW-1185">Reference proteome</keyword>
<evidence type="ECO:0000313" key="3">
    <source>
        <dbReference type="Proteomes" id="UP000494203"/>
    </source>
</evidence>
<dbReference type="Proteomes" id="UP000494203">
    <property type="component" value="Unassembled WGS sequence"/>
</dbReference>